<dbReference type="RefSeq" id="WP_244784152.1">
    <property type="nucleotide sequence ID" value="NZ_CP091508.1"/>
</dbReference>
<dbReference type="PANTHER" id="PTHR21240:SF30">
    <property type="entry name" value="AMIDOHYDROLASE-RELATED DOMAIN-CONTAINING PROTEIN-RELATED"/>
    <property type="match status" value="1"/>
</dbReference>
<dbReference type="InterPro" id="IPR006680">
    <property type="entry name" value="Amidohydro-rel"/>
</dbReference>
<evidence type="ECO:0000313" key="4">
    <source>
        <dbReference type="Proteomes" id="UP000829817"/>
    </source>
</evidence>
<proteinExistence type="predicted"/>
<dbReference type="Gene3D" id="3.20.20.140">
    <property type="entry name" value="Metal-dependent hydrolases"/>
    <property type="match status" value="1"/>
</dbReference>
<dbReference type="EMBL" id="CP091508">
    <property type="protein sequence ID" value="UOO81085.1"/>
    <property type="molecule type" value="Genomic_DNA"/>
</dbReference>
<evidence type="ECO:0000256" key="1">
    <source>
        <dbReference type="ARBA" id="ARBA00023239"/>
    </source>
</evidence>
<evidence type="ECO:0000313" key="3">
    <source>
        <dbReference type="EMBL" id="UOO81085.1"/>
    </source>
</evidence>
<keyword evidence="4" id="KW-1185">Reference proteome</keyword>
<dbReference type="InterPro" id="IPR032466">
    <property type="entry name" value="Metal_Hydrolase"/>
</dbReference>
<gene>
    <name evidence="3" type="ORF">LVJ83_08860</name>
</gene>
<evidence type="ECO:0000259" key="2">
    <source>
        <dbReference type="Pfam" id="PF04909"/>
    </source>
</evidence>
<dbReference type="PANTHER" id="PTHR21240">
    <property type="entry name" value="2-AMINO-3-CARBOXYLMUCONATE-6-SEMIALDEHYDE DECARBOXYLASE"/>
    <property type="match status" value="1"/>
</dbReference>
<protein>
    <submittedName>
        <fullName evidence="3">Amidohydrolase family protein</fullName>
    </submittedName>
</protein>
<dbReference type="InterPro" id="IPR032465">
    <property type="entry name" value="ACMSD"/>
</dbReference>
<accession>A0ABY4DPX6</accession>
<keyword evidence="1" id="KW-0456">Lyase</keyword>
<dbReference type="Pfam" id="PF04909">
    <property type="entry name" value="Amidohydro_2"/>
    <property type="match status" value="1"/>
</dbReference>
<feature type="domain" description="Amidohydrolase-related" evidence="2">
    <location>
        <begin position="67"/>
        <end position="342"/>
    </location>
</feature>
<dbReference type="SUPFAM" id="SSF51556">
    <property type="entry name" value="Metallo-dependent hydrolases"/>
    <property type="match status" value="1"/>
</dbReference>
<organism evidence="3 4">
    <name type="scientific">Uruburuella testudinis</name>
    <dbReference type="NCBI Taxonomy" id="1282863"/>
    <lineage>
        <taxon>Bacteria</taxon>
        <taxon>Pseudomonadati</taxon>
        <taxon>Pseudomonadota</taxon>
        <taxon>Betaproteobacteria</taxon>
        <taxon>Neisseriales</taxon>
        <taxon>Neisseriaceae</taxon>
        <taxon>Uruburuella</taxon>
    </lineage>
</organism>
<reference evidence="3 4" key="1">
    <citation type="journal article" date="2022" name="Res Sq">
        <title>Evolution of multicellular longitudinally dividing oral cavity symbionts (Neisseriaceae).</title>
        <authorList>
            <person name="Nyongesa S."/>
            <person name="Weber P."/>
            <person name="Bernet E."/>
            <person name="Pullido F."/>
            <person name="Nieckarz M."/>
            <person name="Delaby M."/>
            <person name="Nieves C."/>
            <person name="Viehboeck T."/>
            <person name="Krause N."/>
            <person name="Rivera-Millot A."/>
            <person name="Nakamura A."/>
            <person name="Vischer N."/>
            <person name="VanNieuwenhze M."/>
            <person name="Brun Y."/>
            <person name="Cava F."/>
            <person name="Bulgheresi S."/>
            <person name="Veyrier F."/>
        </authorList>
    </citation>
    <scope>NUCLEOTIDE SEQUENCE [LARGE SCALE GENOMIC DNA]</scope>
    <source>
        <strain evidence="3 4">CCUG 63373m</strain>
    </source>
</reference>
<name>A0ABY4DPX6_9NEIS</name>
<dbReference type="Proteomes" id="UP000829817">
    <property type="component" value="Chromosome"/>
</dbReference>
<sequence>MKIICIEEHLNTPALAAATLPAMQAEAAPMFGWGSRIDDGTVPLQKGRAGIASPKLIPGMTIDVGAGRLAQMDEHGIDMQILSYGGAPQLAAASQAAGLMRTANQHLADAVSRHPDRFAGLATLPWQTPEAVAGELEHAVTQLGLRGALINGRPSENFLDHPRYDEALAAFAELGVPLYVHPGLTAAPVQQAYYAGFDAEIDARLGYFAWGWHHEAGVQVVRMMVGGVFDRHPKLQIISGHWGEMVPFYLSRLDVALPPEVTGLSRSLSQTYREHVYVTPSGMLEPAMLAFVRDTVGAERLIFSMDYPYQTLENGRSFVEQADLNETQRQAFAHGNAEKLFALGD</sequence>